<dbReference type="OrthoDB" id="3924921at2759"/>
<dbReference type="Proteomes" id="UP000714618">
    <property type="component" value="Unassembled WGS sequence"/>
</dbReference>
<dbReference type="EMBL" id="CAIJEO010000008">
    <property type="protein sequence ID" value="CAD0098184.1"/>
    <property type="molecule type" value="Genomic_DNA"/>
</dbReference>
<accession>A0A9N8K0E1</accession>
<dbReference type="AlphaFoldDB" id="A0A9N8K0E1"/>
<protein>
    <submittedName>
        <fullName evidence="1">Uncharacterized protein</fullName>
    </submittedName>
</protein>
<sequence length="272" mass="30814">MQFTKSEPYIAAVLGGAQTELDLSGDQPFNLSITLTLHAKAPIICYIGEDDTFFVPRNALYDAGIIFKDDQTKQQIPSCHIDICRLTEFSGPERPLNEHTRLYMQPEKPVVFDIRFNSTQKMGGDGNFDSKLCMATSGFRTGCTYHASLPNDRKISWWRWASFWEAEGQGQEDLVVMAGIRSGTRSVVGWWTGDKERRRGVPVLSEDNKLPIYIEGDGVVFSCVGEPMKWPVWPLPDDDYQRRMAEEGRERMAKREKAYTDAMNAARARQAA</sequence>
<evidence type="ECO:0000313" key="2">
    <source>
        <dbReference type="Proteomes" id="UP000714618"/>
    </source>
</evidence>
<reference evidence="1" key="1">
    <citation type="submission" date="2020-06" db="EMBL/GenBank/DDBJ databases">
        <authorList>
            <person name="Onetto C."/>
        </authorList>
    </citation>
    <scope>NUCLEOTIDE SEQUENCE</scope>
</reference>
<keyword evidence="2" id="KW-1185">Reference proteome</keyword>
<organism evidence="1 2">
    <name type="scientific">Aureobasidium mustum</name>
    <dbReference type="NCBI Taxonomy" id="2773714"/>
    <lineage>
        <taxon>Eukaryota</taxon>
        <taxon>Fungi</taxon>
        <taxon>Dikarya</taxon>
        <taxon>Ascomycota</taxon>
        <taxon>Pezizomycotina</taxon>
        <taxon>Dothideomycetes</taxon>
        <taxon>Dothideomycetidae</taxon>
        <taxon>Dothideales</taxon>
        <taxon>Saccotheciaceae</taxon>
        <taxon>Aureobasidium</taxon>
    </lineage>
</organism>
<gene>
    <name evidence="1" type="ORF">AWRI4233_LOCUS7008</name>
</gene>
<evidence type="ECO:0000313" key="1">
    <source>
        <dbReference type="EMBL" id="CAD0098184.1"/>
    </source>
</evidence>
<name>A0A9N8K0E1_9PEZI</name>
<proteinExistence type="predicted"/>
<comment type="caution">
    <text evidence="1">The sequence shown here is derived from an EMBL/GenBank/DDBJ whole genome shotgun (WGS) entry which is preliminary data.</text>
</comment>